<protein>
    <submittedName>
        <fullName evidence="7">Fusaric acid resistance protein family protein</fullName>
    </submittedName>
</protein>
<feature type="transmembrane region" description="Helical" evidence="5">
    <location>
        <begin position="145"/>
        <end position="163"/>
    </location>
</feature>
<evidence type="ECO:0000256" key="3">
    <source>
        <dbReference type="ARBA" id="ARBA00022989"/>
    </source>
</evidence>
<dbReference type="AlphaFoldDB" id="A0A2P4UHP2"/>
<feature type="transmembrane region" description="Helical" evidence="5">
    <location>
        <begin position="74"/>
        <end position="91"/>
    </location>
</feature>
<dbReference type="Pfam" id="PF13515">
    <property type="entry name" value="FUSC_2"/>
    <property type="match status" value="1"/>
</dbReference>
<dbReference type="InterPro" id="IPR049453">
    <property type="entry name" value="Memb_transporter_dom"/>
</dbReference>
<comment type="caution">
    <text evidence="7">The sequence shown here is derived from an EMBL/GenBank/DDBJ whole genome shotgun (WGS) entry which is preliminary data.</text>
</comment>
<feature type="domain" description="Integral membrane bound transporter" evidence="6">
    <location>
        <begin position="198"/>
        <end position="329"/>
    </location>
</feature>
<keyword evidence="2 5" id="KW-0812">Transmembrane</keyword>
<comment type="subcellular location">
    <subcellularLocation>
        <location evidence="1">Membrane</location>
        <topology evidence="1">Multi-pass membrane protein</topology>
    </subcellularLocation>
</comment>
<keyword evidence="3 5" id="KW-1133">Transmembrane helix</keyword>
<gene>
    <name evidence="7" type="ORF">BTM25_32130</name>
</gene>
<name>A0A2P4UHP2_9ACTN</name>
<evidence type="ECO:0000256" key="5">
    <source>
        <dbReference type="SAM" id="Phobius"/>
    </source>
</evidence>
<keyword evidence="4 5" id="KW-0472">Membrane</keyword>
<evidence type="ECO:0000256" key="1">
    <source>
        <dbReference type="ARBA" id="ARBA00004141"/>
    </source>
</evidence>
<accession>A0A2P4UHP2</accession>
<keyword evidence="8" id="KW-1185">Reference proteome</keyword>
<evidence type="ECO:0000256" key="4">
    <source>
        <dbReference type="ARBA" id="ARBA00023136"/>
    </source>
</evidence>
<proteinExistence type="predicted"/>
<dbReference type="RefSeq" id="WP_235828441.1">
    <property type="nucleotide sequence ID" value="NZ_MTBP01000002.1"/>
</dbReference>
<feature type="transmembrane region" description="Helical" evidence="5">
    <location>
        <begin position="287"/>
        <end position="306"/>
    </location>
</feature>
<feature type="transmembrane region" description="Helical" evidence="5">
    <location>
        <begin position="265"/>
        <end position="282"/>
    </location>
</feature>
<evidence type="ECO:0000259" key="6">
    <source>
        <dbReference type="Pfam" id="PF13515"/>
    </source>
</evidence>
<feature type="transmembrane region" description="Helical" evidence="5">
    <location>
        <begin position="24"/>
        <end position="40"/>
    </location>
</feature>
<evidence type="ECO:0000313" key="7">
    <source>
        <dbReference type="EMBL" id="POM24584.1"/>
    </source>
</evidence>
<feature type="transmembrane region" description="Helical" evidence="5">
    <location>
        <begin position="318"/>
        <end position="335"/>
    </location>
</feature>
<evidence type="ECO:0000256" key="2">
    <source>
        <dbReference type="ARBA" id="ARBA00022692"/>
    </source>
</evidence>
<dbReference type="Proteomes" id="UP000242367">
    <property type="component" value="Unassembled WGS sequence"/>
</dbReference>
<reference evidence="7 8" key="1">
    <citation type="journal article" date="2017" name="Chemistry">
        <title>Isolation, Biosynthesis and Chemical Modifications of Rubterolones A-F: Rare Tropolone Alkaloids from Actinomadura sp. 5-2.</title>
        <authorList>
            <person name="Guo H."/>
            <person name="Benndorf R."/>
            <person name="Leichnitz D."/>
            <person name="Klassen J.L."/>
            <person name="Vollmers J."/>
            <person name="Gorls H."/>
            <person name="Steinacker M."/>
            <person name="Weigel C."/>
            <person name="Dahse H.M."/>
            <person name="Kaster A.K."/>
            <person name="de Beer Z.W."/>
            <person name="Poulsen M."/>
            <person name="Beemelmanns C."/>
        </authorList>
    </citation>
    <scope>NUCLEOTIDE SEQUENCE [LARGE SCALE GENOMIC DNA]</scope>
    <source>
        <strain evidence="7 8">5-2</strain>
    </source>
</reference>
<dbReference type="GO" id="GO:0016020">
    <property type="term" value="C:membrane"/>
    <property type="evidence" value="ECO:0007669"/>
    <property type="project" value="UniProtKB-SubCell"/>
</dbReference>
<dbReference type="EMBL" id="MTBP01000002">
    <property type="protein sequence ID" value="POM24584.1"/>
    <property type="molecule type" value="Genomic_DNA"/>
</dbReference>
<sequence>MRAARLRVLPRADPGTVRADRRHAARVAAGLLVPGAALLAAGRPDLIIYAAFGSFTGMYGRAEPRGVRLRHQAQAGAILFAGVALGVLLSVLHAPAWVLVCAEAAFSFAGALVTTRLDLTPRGPFFGIFALGAVALVPAGRAAPWTALGICAGAILLSVLIGLTGGTRGTAAITPVTCVNARCALVHAVRYAGAIAAAGAVGLLLGVEHANWAMASAAVPLAAADPRDPRHPGLGPIVERSVHRVLGTFVGLAVTASLLLPGPDASWSALAVIVLLFPTELFMARHYWLALGFFTPLIMVMTELAAPGDPVAMVTARAVDTVVGVVAGVGAAVIVRGRCR</sequence>
<feature type="transmembrane region" description="Helical" evidence="5">
    <location>
        <begin position="122"/>
        <end position="139"/>
    </location>
</feature>
<organism evidence="7 8">
    <name type="scientific">Actinomadura rubteroloni</name>
    <dbReference type="NCBI Taxonomy" id="1926885"/>
    <lineage>
        <taxon>Bacteria</taxon>
        <taxon>Bacillati</taxon>
        <taxon>Actinomycetota</taxon>
        <taxon>Actinomycetes</taxon>
        <taxon>Streptosporangiales</taxon>
        <taxon>Thermomonosporaceae</taxon>
        <taxon>Actinomadura</taxon>
    </lineage>
</organism>
<evidence type="ECO:0000313" key="8">
    <source>
        <dbReference type="Proteomes" id="UP000242367"/>
    </source>
</evidence>